<dbReference type="InterPro" id="IPR000719">
    <property type="entry name" value="Prot_kinase_dom"/>
</dbReference>
<dbReference type="EMBL" id="KZ989861">
    <property type="protein sequence ID" value="RKP25155.1"/>
    <property type="molecule type" value="Genomic_DNA"/>
</dbReference>
<sequence>MHKPGWFFTIAATACLAIASTSIQLSSAQDTASVNPNRSQLAPPLLATMKALETQTKGWIEIMTASMKDNGQGIVVANGLIQKKYKANVKCLNTRKYESLIRSEYGAIKKLDPLKRAGAAARTPGLNNIVLPLQAISAGNSYCFVYDYNGFQRLNQYQFPPDVQDKANVQVHIVKELIAGLALINKAGLAHNDLRPENVLISLRPGEDAMPRVAIMNFAAAVSVNTALTGADQVTSPLATYREYAPPEFYTNQPIDPKRKDMWSVGAILLYLMTGKRTPSALMGGLSAYAKYMENLSKKGIDKELFVKASIENKTGSQSPLIALLGKLLVADQSQRPSANEYLNPGMKEPVLSQQNTPPPTPPRTNANGQQQRPFNGQQQQQQPFHWRQPSNEQQQQQQQQQPFHWRQPGTQPQMPQPQFNMPQQQGTPPPRMNMPMPQFS</sequence>
<dbReference type="GO" id="GO:0004674">
    <property type="term" value="F:protein serine/threonine kinase activity"/>
    <property type="evidence" value="ECO:0007669"/>
    <property type="project" value="TreeGrafter"/>
</dbReference>
<dbReference type="SMART" id="SM00220">
    <property type="entry name" value="S_TKc"/>
    <property type="match status" value="1"/>
</dbReference>
<evidence type="ECO:0000256" key="1">
    <source>
        <dbReference type="SAM" id="MobiDB-lite"/>
    </source>
</evidence>
<dbReference type="SUPFAM" id="SSF56112">
    <property type="entry name" value="Protein kinase-like (PK-like)"/>
    <property type="match status" value="1"/>
</dbReference>
<dbReference type="InterPro" id="IPR011009">
    <property type="entry name" value="Kinase-like_dom_sf"/>
</dbReference>
<reference evidence="5" key="1">
    <citation type="journal article" date="2018" name="Nat. Microbiol.">
        <title>Leveraging single-cell genomics to expand the fungal tree of life.</title>
        <authorList>
            <person name="Ahrendt S.R."/>
            <person name="Quandt C.A."/>
            <person name="Ciobanu D."/>
            <person name="Clum A."/>
            <person name="Salamov A."/>
            <person name="Andreopoulos B."/>
            <person name="Cheng J.F."/>
            <person name="Woyke T."/>
            <person name="Pelin A."/>
            <person name="Henrissat B."/>
            <person name="Reynolds N.K."/>
            <person name="Benny G.L."/>
            <person name="Smith M.E."/>
            <person name="James T.Y."/>
            <person name="Grigoriev I.V."/>
        </authorList>
    </citation>
    <scope>NUCLEOTIDE SEQUENCE [LARGE SCALE GENOMIC DNA]</scope>
    <source>
        <strain evidence="5">Benny S71-1</strain>
    </source>
</reference>
<dbReference type="GO" id="GO:0005634">
    <property type="term" value="C:nucleus"/>
    <property type="evidence" value="ECO:0007669"/>
    <property type="project" value="TreeGrafter"/>
</dbReference>
<name>A0A4P9YYY7_9FUNG</name>
<dbReference type="Proteomes" id="UP000278143">
    <property type="component" value="Unassembled WGS sequence"/>
</dbReference>
<dbReference type="PANTHER" id="PTHR44167:SF24">
    <property type="entry name" value="SERINE_THREONINE-PROTEIN KINASE CHK2"/>
    <property type="match status" value="1"/>
</dbReference>
<feature type="chain" id="PRO_5020902587" evidence="2">
    <location>
        <begin position="29"/>
        <end position="441"/>
    </location>
</feature>
<proteinExistence type="predicted"/>
<dbReference type="PROSITE" id="PS51257">
    <property type="entry name" value="PROKAR_LIPOPROTEIN"/>
    <property type="match status" value="1"/>
</dbReference>
<feature type="compositionally biased region" description="Low complexity" evidence="1">
    <location>
        <begin position="368"/>
        <end position="426"/>
    </location>
</feature>
<keyword evidence="4" id="KW-0808">Transferase</keyword>
<dbReference type="Gene3D" id="1.10.510.10">
    <property type="entry name" value="Transferase(Phosphotransferase) domain 1"/>
    <property type="match status" value="1"/>
</dbReference>
<dbReference type="GO" id="GO:0005524">
    <property type="term" value="F:ATP binding"/>
    <property type="evidence" value="ECO:0007669"/>
    <property type="project" value="InterPro"/>
</dbReference>
<keyword evidence="4" id="KW-0418">Kinase</keyword>
<dbReference type="GO" id="GO:0044773">
    <property type="term" value="P:mitotic DNA damage checkpoint signaling"/>
    <property type="evidence" value="ECO:0007669"/>
    <property type="project" value="TreeGrafter"/>
</dbReference>
<evidence type="ECO:0000313" key="5">
    <source>
        <dbReference type="Proteomes" id="UP000278143"/>
    </source>
</evidence>
<keyword evidence="2" id="KW-0732">Signal</keyword>
<dbReference type="PROSITE" id="PS50011">
    <property type="entry name" value="PROTEIN_KINASE_DOM"/>
    <property type="match status" value="1"/>
</dbReference>
<dbReference type="Pfam" id="PF00069">
    <property type="entry name" value="Pkinase"/>
    <property type="match status" value="1"/>
</dbReference>
<evidence type="ECO:0000313" key="4">
    <source>
        <dbReference type="EMBL" id="RKP25155.1"/>
    </source>
</evidence>
<dbReference type="PANTHER" id="PTHR44167">
    <property type="entry name" value="OVARIAN-SPECIFIC SERINE/THREONINE-PROTEIN KINASE LOK-RELATED"/>
    <property type="match status" value="1"/>
</dbReference>
<feature type="domain" description="Protein kinase" evidence="3">
    <location>
        <begin position="49"/>
        <end position="352"/>
    </location>
</feature>
<feature type="signal peptide" evidence="2">
    <location>
        <begin position="1"/>
        <end position="28"/>
    </location>
</feature>
<dbReference type="OrthoDB" id="68483at2759"/>
<evidence type="ECO:0000259" key="3">
    <source>
        <dbReference type="PROSITE" id="PS50011"/>
    </source>
</evidence>
<feature type="region of interest" description="Disordered" evidence="1">
    <location>
        <begin position="339"/>
        <end position="441"/>
    </location>
</feature>
<dbReference type="AlphaFoldDB" id="A0A4P9YYY7"/>
<organism evidence="4 5">
    <name type="scientific">Syncephalis pseudoplumigaleata</name>
    <dbReference type="NCBI Taxonomy" id="1712513"/>
    <lineage>
        <taxon>Eukaryota</taxon>
        <taxon>Fungi</taxon>
        <taxon>Fungi incertae sedis</taxon>
        <taxon>Zoopagomycota</taxon>
        <taxon>Zoopagomycotina</taxon>
        <taxon>Zoopagomycetes</taxon>
        <taxon>Zoopagales</taxon>
        <taxon>Piptocephalidaceae</taxon>
        <taxon>Syncephalis</taxon>
    </lineage>
</organism>
<gene>
    <name evidence="4" type="ORF">SYNPS1DRAFT_29102</name>
</gene>
<accession>A0A4P9YYY7</accession>
<keyword evidence="5" id="KW-1185">Reference proteome</keyword>
<protein>
    <submittedName>
        <fullName evidence="4">Kinase-like domain-containing protein</fullName>
    </submittedName>
</protein>
<evidence type="ECO:0000256" key="2">
    <source>
        <dbReference type="SAM" id="SignalP"/>
    </source>
</evidence>